<keyword evidence="6" id="KW-1185">Reference proteome</keyword>
<dbReference type="PANTHER" id="PTHR47894:SF4">
    <property type="entry name" value="HTH-TYPE TRANSCRIPTIONAL REGULATOR GADX"/>
    <property type="match status" value="1"/>
</dbReference>
<dbReference type="Pfam" id="PF12833">
    <property type="entry name" value="HTH_18"/>
    <property type="match status" value="1"/>
</dbReference>
<evidence type="ECO:0000256" key="2">
    <source>
        <dbReference type="ARBA" id="ARBA00023125"/>
    </source>
</evidence>
<reference evidence="5" key="1">
    <citation type="journal article" date="2014" name="Int. J. Syst. Evol. Microbiol.">
        <title>Complete genome sequence of Corynebacterium casei LMG S-19264T (=DSM 44701T), isolated from a smear-ripened cheese.</title>
        <authorList>
            <consortium name="US DOE Joint Genome Institute (JGI-PGF)"/>
            <person name="Walter F."/>
            <person name="Albersmeier A."/>
            <person name="Kalinowski J."/>
            <person name="Ruckert C."/>
        </authorList>
    </citation>
    <scope>NUCLEOTIDE SEQUENCE</scope>
    <source>
        <strain evidence="5">VKM B-2222</strain>
    </source>
</reference>
<dbReference type="InterPro" id="IPR020449">
    <property type="entry name" value="Tscrpt_reg_AraC-type_HTH"/>
</dbReference>
<evidence type="ECO:0000313" key="6">
    <source>
        <dbReference type="Proteomes" id="UP001143349"/>
    </source>
</evidence>
<organism evidence="5 6">
    <name type="scientific">Paracoccus kondratievae</name>
    <dbReference type="NCBI Taxonomy" id="135740"/>
    <lineage>
        <taxon>Bacteria</taxon>
        <taxon>Pseudomonadati</taxon>
        <taxon>Pseudomonadota</taxon>
        <taxon>Alphaproteobacteria</taxon>
        <taxon>Rhodobacterales</taxon>
        <taxon>Paracoccaceae</taxon>
        <taxon>Paracoccus</taxon>
    </lineage>
</organism>
<dbReference type="AlphaFoldDB" id="A0AAD3NZT9"/>
<name>A0AAD3NZT9_9RHOB</name>
<dbReference type="InterPro" id="IPR018060">
    <property type="entry name" value="HTH_AraC"/>
</dbReference>
<gene>
    <name evidence="5" type="ORF">GCM10017635_18410</name>
</gene>
<sequence>MLLGGEAEPVQAAPDPQMPLENFVSRLEQDRASSPDGLYWWRLGERVDLGSLGILGSAVAARRTLGEALRSFARGFPLLQSNSDVSFEVNGDEAQICYRVLDPRIWPRRGDSELTLGLIRGICDRYGVPREAIRDLCFEHAPDRDPRTLARYLGRTPRFGEDENRIIFSARVLGNVPRFPPQEDAAVMARHMEGALLDLRRQTPVVQRVHQLILGRMDRGMVNQRQVAAELGMSERSLRRALAAEGQQFHQILEECRRIHGFALVVRSERLFGEIALQLGYSDQTAFSRAFSRWYGVSPREIRKMGAEETSVIR</sequence>
<feature type="domain" description="HTH araC/xylS-type" evidence="4">
    <location>
        <begin position="207"/>
        <end position="305"/>
    </location>
</feature>
<comment type="caution">
    <text evidence="5">The sequence shown here is derived from an EMBL/GenBank/DDBJ whole genome shotgun (WGS) entry which is preliminary data.</text>
</comment>
<dbReference type="GO" id="GO:0005829">
    <property type="term" value="C:cytosol"/>
    <property type="evidence" value="ECO:0007669"/>
    <property type="project" value="TreeGrafter"/>
</dbReference>
<keyword evidence="1" id="KW-0805">Transcription regulation</keyword>
<dbReference type="PROSITE" id="PS01124">
    <property type="entry name" value="HTH_ARAC_FAMILY_2"/>
    <property type="match status" value="1"/>
</dbReference>
<protein>
    <submittedName>
        <fullName evidence="5">Transcriptional regulator</fullName>
    </submittedName>
</protein>
<evidence type="ECO:0000259" key="4">
    <source>
        <dbReference type="PROSITE" id="PS01124"/>
    </source>
</evidence>
<dbReference type="InterPro" id="IPR032687">
    <property type="entry name" value="AraC-type_N"/>
</dbReference>
<dbReference type="GO" id="GO:0000976">
    <property type="term" value="F:transcription cis-regulatory region binding"/>
    <property type="evidence" value="ECO:0007669"/>
    <property type="project" value="TreeGrafter"/>
</dbReference>
<dbReference type="SMART" id="SM00342">
    <property type="entry name" value="HTH_ARAC"/>
    <property type="match status" value="1"/>
</dbReference>
<dbReference type="PANTHER" id="PTHR47894">
    <property type="entry name" value="HTH-TYPE TRANSCRIPTIONAL REGULATOR GADX"/>
    <property type="match status" value="1"/>
</dbReference>
<keyword evidence="3" id="KW-0804">Transcription</keyword>
<accession>A0AAD3NZT9</accession>
<keyword evidence="2" id="KW-0238">DNA-binding</keyword>
<dbReference type="SUPFAM" id="SSF46689">
    <property type="entry name" value="Homeodomain-like"/>
    <property type="match status" value="1"/>
</dbReference>
<dbReference type="GO" id="GO:0003700">
    <property type="term" value="F:DNA-binding transcription factor activity"/>
    <property type="evidence" value="ECO:0007669"/>
    <property type="project" value="InterPro"/>
</dbReference>
<evidence type="ECO:0000313" key="5">
    <source>
        <dbReference type="EMBL" id="GLK64370.1"/>
    </source>
</evidence>
<evidence type="ECO:0000256" key="1">
    <source>
        <dbReference type="ARBA" id="ARBA00023015"/>
    </source>
</evidence>
<dbReference type="Gene3D" id="1.10.10.60">
    <property type="entry name" value="Homeodomain-like"/>
    <property type="match status" value="1"/>
</dbReference>
<dbReference type="EMBL" id="BSFH01000027">
    <property type="protein sequence ID" value="GLK64370.1"/>
    <property type="molecule type" value="Genomic_DNA"/>
</dbReference>
<dbReference type="PRINTS" id="PR00032">
    <property type="entry name" value="HTHARAC"/>
</dbReference>
<dbReference type="Proteomes" id="UP001143349">
    <property type="component" value="Unassembled WGS sequence"/>
</dbReference>
<evidence type="ECO:0000256" key="3">
    <source>
        <dbReference type="ARBA" id="ARBA00023163"/>
    </source>
</evidence>
<dbReference type="InterPro" id="IPR009057">
    <property type="entry name" value="Homeodomain-like_sf"/>
</dbReference>
<reference evidence="5" key="2">
    <citation type="submission" date="2023-01" db="EMBL/GenBank/DDBJ databases">
        <authorList>
            <person name="Sun Q."/>
            <person name="Evtushenko L."/>
        </authorList>
    </citation>
    <scope>NUCLEOTIDE SEQUENCE</scope>
    <source>
        <strain evidence="5">VKM B-2222</strain>
    </source>
</reference>
<dbReference type="Pfam" id="PF12625">
    <property type="entry name" value="Arabinose_bd"/>
    <property type="match status" value="1"/>
</dbReference>
<proteinExistence type="predicted"/>